<proteinExistence type="predicted"/>
<dbReference type="AlphaFoldDB" id="A0A939BPT6"/>
<gene>
    <name evidence="1" type="ORF">JOC47_002318</name>
</gene>
<feature type="non-terminal residue" evidence="1">
    <location>
        <position position="237"/>
    </location>
</feature>
<evidence type="ECO:0000313" key="2">
    <source>
        <dbReference type="Proteomes" id="UP000774000"/>
    </source>
</evidence>
<comment type="caution">
    <text evidence="1">The sequence shown here is derived from an EMBL/GenBank/DDBJ whole genome shotgun (WGS) entry which is preliminary data.</text>
</comment>
<organism evidence="1 2">
    <name type="scientific">Halanaerobacter jeridensis</name>
    <dbReference type="NCBI Taxonomy" id="706427"/>
    <lineage>
        <taxon>Bacteria</taxon>
        <taxon>Bacillati</taxon>
        <taxon>Bacillota</taxon>
        <taxon>Clostridia</taxon>
        <taxon>Halanaerobiales</taxon>
        <taxon>Halobacteroidaceae</taxon>
        <taxon>Halanaerobacter</taxon>
    </lineage>
</organism>
<keyword evidence="2" id="KW-1185">Reference proteome</keyword>
<sequence>MKKLLLVFPYQVKDETEFNRIIDKFDNEGYGIVNFNGIDSEFDIGQLPLYIEHAKEQVKNKVERITILSNVKEIIFSWYRCYNSLVNEFVYCIDEDKDFLNGKEMYTDFYYRLSNFIGIDNEYIQGNIYINIDFENYSSLIKFLLINNNFKYFDELTNFDFNKELKKEKVKKRYHYNNQNIVFETDKEIKKQDMVALTKRKKHENFKLNNKLKRKLFNEDNLYFVPFLVIELYKQSN</sequence>
<dbReference type="RefSeq" id="WP_204702204.1">
    <property type="nucleotide sequence ID" value="NZ_JAFBDQ010000013.1"/>
</dbReference>
<dbReference type="EMBL" id="JAFBDQ010000013">
    <property type="protein sequence ID" value="MBM7557452.1"/>
    <property type="molecule type" value="Genomic_DNA"/>
</dbReference>
<accession>A0A939BPT6</accession>
<evidence type="ECO:0000313" key="1">
    <source>
        <dbReference type="EMBL" id="MBM7557452.1"/>
    </source>
</evidence>
<reference evidence="1" key="1">
    <citation type="submission" date="2021-01" db="EMBL/GenBank/DDBJ databases">
        <title>Genomic Encyclopedia of Type Strains, Phase IV (KMG-IV): sequencing the most valuable type-strain genomes for metagenomic binning, comparative biology and taxonomic classification.</title>
        <authorList>
            <person name="Goeker M."/>
        </authorList>
    </citation>
    <scope>NUCLEOTIDE SEQUENCE</scope>
    <source>
        <strain evidence="1">DSM 23230</strain>
    </source>
</reference>
<dbReference type="Proteomes" id="UP000774000">
    <property type="component" value="Unassembled WGS sequence"/>
</dbReference>
<name>A0A939BPT6_9FIRM</name>
<protein>
    <submittedName>
        <fullName evidence="1">Uncharacterized protein</fullName>
    </submittedName>
</protein>